<feature type="transmembrane region" description="Helical" evidence="6">
    <location>
        <begin position="6"/>
        <end position="23"/>
    </location>
</feature>
<dbReference type="GO" id="GO:0005789">
    <property type="term" value="C:endoplasmic reticulum membrane"/>
    <property type="evidence" value="ECO:0007669"/>
    <property type="project" value="TreeGrafter"/>
</dbReference>
<keyword evidence="3 6" id="KW-1133">Transmembrane helix</keyword>
<dbReference type="GO" id="GO:0035435">
    <property type="term" value="P:phosphate ion transmembrane transport"/>
    <property type="evidence" value="ECO:0007669"/>
    <property type="project" value="TreeGrafter"/>
</dbReference>
<feature type="transmembrane region" description="Helical" evidence="6">
    <location>
        <begin position="134"/>
        <end position="162"/>
    </location>
</feature>
<evidence type="ECO:0000256" key="5">
    <source>
        <dbReference type="SAM" id="MobiDB-lite"/>
    </source>
</evidence>
<dbReference type="Pfam" id="PF07690">
    <property type="entry name" value="MFS_1"/>
    <property type="match status" value="1"/>
</dbReference>
<organism evidence="7">
    <name type="scientific">Ixodes ricinus</name>
    <name type="common">Common tick</name>
    <name type="synonym">Acarus ricinus</name>
    <dbReference type="NCBI Taxonomy" id="34613"/>
    <lineage>
        <taxon>Eukaryota</taxon>
        <taxon>Metazoa</taxon>
        <taxon>Ecdysozoa</taxon>
        <taxon>Arthropoda</taxon>
        <taxon>Chelicerata</taxon>
        <taxon>Arachnida</taxon>
        <taxon>Acari</taxon>
        <taxon>Parasitiformes</taxon>
        <taxon>Ixodida</taxon>
        <taxon>Ixodoidea</taxon>
        <taxon>Ixodidae</taxon>
        <taxon>Ixodinae</taxon>
        <taxon>Ixodes</taxon>
    </lineage>
</organism>
<dbReference type="InterPro" id="IPR011701">
    <property type="entry name" value="MFS"/>
</dbReference>
<feature type="transmembrane region" description="Helical" evidence="6">
    <location>
        <begin position="74"/>
        <end position="92"/>
    </location>
</feature>
<feature type="region of interest" description="Disordered" evidence="5">
    <location>
        <begin position="187"/>
        <end position="235"/>
    </location>
</feature>
<dbReference type="InterPro" id="IPR051337">
    <property type="entry name" value="OPA_Antiporter"/>
</dbReference>
<keyword evidence="4 6" id="KW-0472">Membrane</keyword>
<dbReference type="PROSITE" id="PS51257">
    <property type="entry name" value="PROKAR_LIPOPROTEIN"/>
    <property type="match status" value="1"/>
</dbReference>
<feature type="compositionally biased region" description="Basic residues" evidence="5">
    <location>
        <begin position="204"/>
        <end position="226"/>
    </location>
</feature>
<protein>
    <submittedName>
        <fullName evidence="7">Putative glucose-6-phosphate translocase isoform 1</fullName>
    </submittedName>
</protein>
<dbReference type="SUPFAM" id="SSF103473">
    <property type="entry name" value="MFS general substrate transporter"/>
    <property type="match status" value="1"/>
</dbReference>
<dbReference type="InterPro" id="IPR036259">
    <property type="entry name" value="MFS_trans_sf"/>
</dbReference>
<evidence type="ECO:0000313" key="7">
    <source>
        <dbReference type="EMBL" id="MXU99596.1"/>
    </source>
</evidence>
<evidence type="ECO:0000256" key="6">
    <source>
        <dbReference type="SAM" id="Phobius"/>
    </source>
</evidence>
<feature type="transmembrane region" description="Helical" evidence="6">
    <location>
        <begin position="98"/>
        <end position="122"/>
    </location>
</feature>
<keyword evidence="2 6" id="KW-0812">Transmembrane</keyword>
<comment type="subcellular location">
    <subcellularLocation>
        <location evidence="1">Endomembrane system</location>
        <topology evidence="1">Multi-pass membrane protein</topology>
    </subcellularLocation>
</comment>
<evidence type="ECO:0000256" key="3">
    <source>
        <dbReference type="ARBA" id="ARBA00022989"/>
    </source>
</evidence>
<dbReference type="PANTHER" id="PTHR43826:SF3">
    <property type="entry name" value="GLUCOSE-6-PHOSPHATE EXCHANGER SLC37A4"/>
    <property type="match status" value="1"/>
</dbReference>
<proteinExistence type="predicted"/>
<dbReference type="AlphaFoldDB" id="A0A6B0VCY7"/>
<dbReference type="PANTHER" id="PTHR43826">
    <property type="entry name" value="GLUCOSE-6-PHOSPHATE EXCHANGER SLC37A4"/>
    <property type="match status" value="1"/>
</dbReference>
<evidence type="ECO:0000256" key="1">
    <source>
        <dbReference type="ARBA" id="ARBA00004127"/>
    </source>
</evidence>
<evidence type="ECO:0000256" key="2">
    <source>
        <dbReference type="ARBA" id="ARBA00022692"/>
    </source>
</evidence>
<reference evidence="7" key="1">
    <citation type="submission" date="2019-12" db="EMBL/GenBank/DDBJ databases">
        <title>An insight into the sialome of adult female Ixodes ricinus ticks feeding for 6 days.</title>
        <authorList>
            <person name="Perner J."/>
            <person name="Ribeiro J.M.C."/>
        </authorList>
    </citation>
    <scope>NUCLEOTIDE SEQUENCE</scope>
    <source>
        <strain evidence="7">Semi-engorged</strain>
        <tissue evidence="7">Salivary glands</tissue>
    </source>
</reference>
<dbReference type="GO" id="GO:0061513">
    <property type="term" value="F:glucose 6-phosphate:phosphate antiporter activity"/>
    <property type="evidence" value="ECO:0007669"/>
    <property type="project" value="TreeGrafter"/>
</dbReference>
<dbReference type="Gene3D" id="1.20.1250.20">
    <property type="entry name" value="MFS general substrate transporter like domains"/>
    <property type="match status" value="1"/>
</dbReference>
<accession>A0A6B0VCY7</accession>
<sequence>MELRSYQLAIFATMFLGYACYAYNRKSVSFALPELMAEGLRKDQAGMIVSSQNLAYAVSKFLGGVLSDRLSARLLFSAGLVLSGLATLLFGACPNSVALFSALWFLNGLAQGCGWPSCAKVLRKWYAPSQFGTWWSVLSASANISGGVAPFLSAFLIVSYGWRFSLTVAALPPECSTLHRHCVSGHGGRGRLGRGGRALGRGPPRGRGRRGPACCRRRRQERRHHGGPGAEPVPVAGVLRLPGGVLRQDERRRLGPALSHGGPGPLPVCGQLPDEQHRVRRLLRGHPGRLPDGLVLACRQGTGLRQRQDARGSALPGWSGGRLPRALLPRVQGLFRAGHQLSRPVPGRLPVWPHCHLWGGGHGVRPGSPLWHLPRRRRPGRQCGCGDLRPALQPAGTEPELGGRLPASGGGLCRHGSYTFPGQEPCCRHRTPQDTLTERPTSRWDQRTIKPKIVFCTLRTICGCPSN</sequence>
<name>A0A6B0VCY7_IXORI</name>
<dbReference type="EMBL" id="GIFC01017513">
    <property type="protein sequence ID" value="MXU99596.1"/>
    <property type="molecule type" value="Transcribed_RNA"/>
</dbReference>
<evidence type="ECO:0000256" key="4">
    <source>
        <dbReference type="ARBA" id="ARBA00023136"/>
    </source>
</evidence>